<accession>A0A975B4V1</accession>
<dbReference type="SUPFAM" id="SSF52833">
    <property type="entry name" value="Thioredoxin-like"/>
    <property type="match status" value="1"/>
</dbReference>
<dbReference type="GO" id="GO:0008233">
    <property type="term" value="F:peptidase activity"/>
    <property type="evidence" value="ECO:0007669"/>
    <property type="project" value="UniProtKB-KW"/>
</dbReference>
<dbReference type="RefSeq" id="WP_207690631.1">
    <property type="nucleotide sequence ID" value="NZ_CP061799.1"/>
</dbReference>
<dbReference type="CDD" id="cd02947">
    <property type="entry name" value="TRX_family"/>
    <property type="match status" value="1"/>
</dbReference>
<gene>
    <name evidence="1" type="ORF">dnl_10520</name>
</gene>
<dbReference type="InterPro" id="IPR036249">
    <property type="entry name" value="Thioredoxin-like_sf"/>
</dbReference>
<dbReference type="Proteomes" id="UP000663720">
    <property type="component" value="Chromosome"/>
</dbReference>
<evidence type="ECO:0000313" key="1">
    <source>
        <dbReference type="EMBL" id="QTA78813.1"/>
    </source>
</evidence>
<keyword evidence="1" id="KW-0378">Hydrolase</keyword>
<dbReference type="GO" id="GO:0006508">
    <property type="term" value="P:proteolysis"/>
    <property type="evidence" value="ECO:0007669"/>
    <property type="project" value="UniProtKB-KW"/>
</dbReference>
<dbReference type="EMBL" id="CP061799">
    <property type="protein sequence ID" value="QTA78813.1"/>
    <property type="molecule type" value="Genomic_DNA"/>
</dbReference>
<sequence length="138" mass="15885">MNRTVLIIGLLILQYLISADYTFAQEQKSDIIRNMAADEYFGLILFYKTGCGPCNEQYPVFQDFVRFNHWKPFKTIDVQDNPWAAVKFEVETVPEIWLVTEDGKIIRISSGFAPPDLIRNNILSAYYTITGVSEPETH</sequence>
<organism evidence="1 2">
    <name type="scientific">Desulfonema limicola</name>
    <dbReference type="NCBI Taxonomy" id="45656"/>
    <lineage>
        <taxon>Bacteria</taxon>
        <taxon>Pseudomonadati</taxon>
        <taxon>Thermodesulfobacteriota</taxon>
        <taxon>Desulfobacteria</taxon>
        <taxon>Desulfobacterales</taxon>
        <taxon>Desulfococcaceae</taxon>
        <taxon>Desulfonema</taxon>
    </lineage>
</organism>
<dbReference type="InterPro" id="IPR039555">
    <property type="entry name" value="TraF/TrbB"/>
</dbReference>
<dbReference type="Pfam" id="PF13728">
    <property type="entry name" value="TraF"/>
    <property type="match status" value="1"/>
</dbReference>
<keyword evidence="1" id="KW-0645">Protease</keyword>
<evidence type="ECO:0000313" key="2">
    <source>
        <dbReference type="Proteomes" id="UP000663720"/>
    </source>
</evidence>
<dbReference type="AlphaFoldDB" id="A0A975B4V1"/>
<dbReference type="KEGG" id="dli:dnl_10520"/>
<reference evidence="1" key="1">
    <citation type="journal article" date="2021" name="Microb. Physiol.">
        <title>Proteogenomic Insights into the Physiology of Marine, Sulfate-Reducing, Filamentous Desulfonema limicola and Desulfonema magnum.</title>
        <authorList>
            <person name="Schnaars V."/>
            <person name="Wohlbrand L."/>
            <person name="Scheve S."/>
            <person name="Hinrichs C."/>
            <person name="Reinhardt R."/>
            <person name="Rabus R."/>
        </authorList>
    </citation>
    <scope>NUCLEOTIDE SEQUENCE</scope>
    <source>
        <strain evidence="1">5ac10</strain>
    </source>
</reference>
<dbReference type="Gene3D" id="3.40.30.10">
    <property type="entry name" value="Glutaredoxin"/>
    <property type="match status" value="1"/>
</dbReference>
<name>A0A975B4V1_9BACT</name>
<keyword evidence="2" id="KW-1185">Reference proteome</keyword>
<proteinExistence type="predicted"/>
<protein>
    <submittedName>
        <fullName evidence="1">Type IV secretory pathway protease TraF</fullName>
    </submittedName>
</protein>